<evidence type="ECO:0000256" key="2">
    <source>
        <dbReference type="ARBA" id="ARBA00022525"/>
    </source>
</evidence>
<proteinExistence type="predicted"/>
<reference evidence="7" key="1">
    <citation type="submission" date="2025-08" db="UniProtKB">
        <authorList>
            <consortium name="RefSeq"/>
        </authorList>
    </citation>
    <scope>IDENTIFICATION</scope>
    <source>
        <tissue evidence="7">Silk gland</tissue>
    </source>
</reference>
<dbReference type="PANTHER" id="PTHR14619:SF3">
    <property type="entry name" value="PROTEIN NDNF"/>
    <property type="match status" value="1"/>
</dbReference>
<organism evidence="6 7">
    <name type="scientific">Bombyx mandarina</name>
    <name type="common">Wild silk moth</name>
    <name type="synonym">Wild silkworm</name>
    <dbReference type="NCBI Taxonomy" id="7092"/>
    <lineage>
        <taxon>Eukaryota</taxon>
        <taxon>Metazoa</taxon>
        <taxon>Ecdysozoa</taxon>
        <taxon>Arthropoda</taxon>
        <taxon>Hexapoda</taxon>
        <taxon>Insecta</taxon>
        <taxon>Pterygota</taxon>
        <taxon>Neoptera</taxon>
        <taxon>Endopterygota</taxon>
        <taxon>Lepidoptera</taxon>
        <taxon>Glossata</taxon>
        <taxon>Ditrysia</taxon>
        <taxon>Bombycoidea</taxon>
        <taxon>Bombycidae</taxon>
        <taxon>Bombycinae</taxon>
        <taxon>Bombyx</taxon>
    </lineage>
</organism>
<dbReference type="OrthoDB" id="9872501at2759"/>
<dbReference type="GO" id="GO:0005576">
    <property type="term" value="C:extracellular region"/>
    <property type="evidence" value="ECO:0007669"/>
    <property type="project" value="UniProtKB-SubCell"/>
</dbReference>
<dbReference type="Pfam" id="PF10179">
    <property type="entry name" value="NDNF"/>
    <property type="match status" value="1"/>
</dbReference>
<evidence type="ECO:0000256" key="3">
    <source>
        <dbReference type="ARBA" id="ARBA00022737"/>
    </source>
</evidence>
<feature type="domain" description="Neuron-derived neurotrophic factor first Fn(III)" evidence="5">
    <location>
        <begin position="161"/>
        <end position="302"/>
    </location>
</feature>
<comment type="subcellular location">
    <subcellularLocation>
        <location evidence="1">Secreted</location>
    </subcellularLocation>
</comment>
<protein>
    <submittedName>
        <fullName evidence="7">Protein NDNF-like</fullName>
    </submittedName>
</protein>
<keyword evidence="6" id="KW-1185">Reference proteome</keyword>
<name>A0A6J2JJN9_BOMMA</name>
<dbReference type="InterPro" id="IPR019326">
    <property type="entry name" value="NDNF"/>
</dbReference>
<evidence type="ECO:0000313" key="6">
    <source>
        <dbReference type="Proteomes" id="UP000504629"/>
    </source>
</evidence>
<dbReference type="KEGG" id="bman:114242319"/>
<dbReference type="RefSeq" id="XP_028029232.1">
    <property type="nucleotide sequence ID" value="XM_028173431.1"/>
</dbReference>
<dbReference type="InterPro" id="IPR055271">
    <property type="entry name" value="NDNF_Fn(III)_1"/>
</dbReference>
<feature type="chain" id="PRO_5026918806" evidence="4">
    <location>
        <begin position="26"/>
        <end position="561"/>
    </location>
</feature>
<keyword evidence="2" id="KW-0964">Secreted</keyword>
<dbReference type="Proteomes" id="UP000504629">
    <property type="component" value="Unplaced"/>
</dbReference>
<feature type="signal peptide" evidence="4">
    <location>
        <begin position="1"/>
        <end position="25"/>
    </location>
</feature>
<dbReference type="PANTHER" id="PTHR14619">
    <property type="entry name" value="NEURON-DERIVED NEUROTROPHIC FACTOR"/>
    <property type="match status" value="1"/>
</dbReference>
<evidence type="ECO:0000259" key="5">
    <source>
        <dbReference type="Pfam" id="PF10179"/>
    </source>
</evidence>
<dbReference type="GeneID" id="114242319"/>
<keyword evidence="4" id="KW-0732">Signal</keyword>
<evidence type="ECO:0000256" key="4">
    <source>
        <dbReference type="SAM" id="SignalP"/>
    </source>
</evidence>
<gene>
    <name evidence="7" type="primary">LOC114242319</name>
</gene>
<evidence type="ECO:0000313" key="7">
    <source>
        <dbReference type="RefSeq" id="XP_028029232.1"/>
    </source>
</evidence>
<keyword evidence="3" id="KW-0677">Repeat</keyword>
<dbReference type="AlphaFoldDB" id="A0A6J2JJN9"/>
<accession>A0A6J2JJN9</accession>
<evidence type="ECO:0000256" key="1">
    <source>
        <dbReference type="ARBA" id="ARBA00004613"/>
    </source>
</evidence>
<sequence length="561" mass="62176">MGKYGIFTTRLAALLVLHAAGAGYASPTVLVTRPLTRVVEWLPTDNQTVYRLDEGETRSLELNTSTISQTTVYITVSPCTSDLNWILYRANANPPGHLSPLRQNKGSEVTTVSLEISQYDRYILQLSTAKGGSCVVSARGEAPRQVRLRLKIRSRRKLAANWDPSPIDPQATSYCVVASHRRNYTSLCAAHHDVNPNRLVKTNRLCSGAASESDNVAGRSRSAEINNNNDVEDAFSIFDGHFRSFYRRKKFGRSTKVTSDEDPVIACVGDRTHHLIENLDPTATYYVSVFGVAKDRRSGSLLAISSIRPRTSTAKRLRENVPYRADIKGKTAFYFKASIGTAGGLWLMASTCGGSVDLEVLVKGKRLQYIRNIEPHLKFFVPAPTLTSSMQETSDEGSIQFDSSSEETRMRYVIKLIPTRKERDGAITVELTASTTRWGINTPELVGDGAIVRELRPRRSCRSVDIAFLPATHNATDVIRYCAIVRDSNEEVLECTSMRKYSTRTQCINQSQKKTANVIIQKINGLSPGKNYAIQVTAAIRGSSVPYKVLYADTNASCREK</sequence>